<gene>
    <name evidence="2" type="ORF">SAMD00023353_5200320</name>
</gene>
<reference evidence="2" key="1">
    <citation type="submission" date="2016-03" db="EMBL/GenBank/DDBJ databases">
        <title>Draft genome sequence of Rosellinia necatrix.</title>
        <authorList>
            <person name="Kanematsu S."/>
        </authorList>
    </citation>
    <scope>NUCLEOTIDE SEQUENCE [LARGE SCALE GENOMIC DNA]</scope>
    <source>
        <strain evidence="2">W97</strain>
    </source>
</reference>
<dbReference type="EMBL" id="DF977497">
    <property type="protein sequence ID" value="GAW26847.1"/>
    <property type="molecule type" value="Genomic_DNA"/>
</dbReference>
<evidence type="ECO:0000313" key="2">
    <source>
        <dbReference type="EMBL" id="GAW26847.1"/>
    </source>
</evidence>
<dbReference type="Proteomes" id="UP000054516">
    <property type="component" value="Unassembled WGS sequence"/>
</dbReference>
<proteinExistence type="predicted"/>
<name>A0A1S8A9V3_ROSNE</name>
<organism evidence="2">
    <name type="scientific">Rosellinia necatrix</name>
    <name type="common">White root-rot fungus</name>
    <dbReference type="NCBI Taxonomy" id="77044"/>
    <lineage>
        <taxon>Eukaryota</taxon>
        <taxon>Fungi</taxon>
        <taxon>Dikarya</taxon>
        <taxon>Ascomycota</taxon>
        <taxon>Pezizomycotina</taxon>
        <taxon>Sordariomycetes</taxon>
        <taxon>Xylariomycetidae</taxon>
        <taxon>Xylariales</taxon>
        <taxon>Xylariaceae</taxon>
        <taxon>Rosellinia</taxon>
    </lineage>
</organism>
<evidence type="ECO:0000256" key="1">
    <source>
        <dbReference type="SAM" id="MobiDB-lite"/>
    </source>
</evidence>
<accession>A0A1S8A9V3</accession>
<protein>
    <submittedName>
        <fullName evidence="2">Uncharacterized protein</fullName>
    </submittedName>
</protein>
<dbReference type="AlphaFoldDB" id="A0A1S8A9V3"/>
<evidence type="ECO:0000313" key="3">
    <source>
        <dbReference type="Proteomes" id="UP000054516"/>
    </source>
</evidence>
<sequence>MRVRPQPPELPNPRVTEPPNALVAMAALVVWGKWRESCSEALVVWLWEFARKRMGMPPLRTTRETRGRGAVETQVDQMVPQ</sequence>
<feature type="region of interest" description="Disordered" evidence="1">
    <location>
        <begin position="59"/>
        <end position="81"/>
    </location>
</feature>
<keyword evidence="3" id="KW-1185">Reference proteome</keyword>